<accession>D1BC81</accession>
<dbReference type="Proteomes" id="UP000000322">
    <property type="component" value="Chromosome"/>
</dbReference>
<evidence type="ECO:0000313" key="2">
    <source>
        <dbReference type="Proteomes" id="UP000000322"/>
    </source>
</evidence>
<gene>
    <name evidence="1" type="ordered locus">Sked_09110</name>
</gene>
<dbReference type="AlphaFoldDB" id="D1BC81"/>
<keyword evidence="2" id="KW-1185">Reference proteome</keyword>
<organism evidence="1 2">
    <name type="scientific">Sanguibacter keddieii (strain ATCC 51767 / DSM 10542 / NCFB 3025 / ST-74)</name>
    <dbReference type="NCBI Taxonomy" id="446469"/>
    <lineage>
        <taxon>Bacteria</taxon>
        <taxon>Bacillati</taxon>
        <taxon>Actinomycetota</taxon>
        <taxon>Actinomycetes</taxon>
        <taxon>Micrococcales</taxon>
        <taxon>Sanguibacteraceae</taxon>
        <taxon>Sanguibacter</taxon>
    </lineage>
</organism>
<dbReference type="STRING" id="446469.Sked_09110"/>
<dbReference type="EMBL" id="CP001819">
    <property type="protein sequence ID" value="ACZ20861.1"/>
    <property type="molecule type" value="Genomic_DNA"/>
</dbReference>
<dbReference type="KEGG" id="ske:Sked_09110"/>
<evidence type="ECO:0000313" key="1">
    <source>
        <dbReference type="EMBL" id="ACZ20861.1"/>
    </source>
</evidence>
<protein>
    <submittedName>
        <fullName evidence="1">Uncharacterized protein</fullName>
    </submittedName>
</protein>
<dbReference type="HOGENOM" id="CLU_192782_0_0_11"/>
<sequence>MPLGSLSQPRVAAPGPATCPDCASASLTRLSVTGSGVPAVFLSCHDCERSGWYAADDGRALDRESVLGSGT</sequence>
<reference evidence="1 2" key="1">
    <citation type="journal article" date="2009" name="Stand. Genomic Sci.">
        <title>Complete genome sequence of Sanguibacter keddieii type strain (ST-74).</title>
        <authorList>
            <person name="Ivanova N."/>
            <person name="Sikorski J."/>
            <person name="Sims D."/>
            <person name="Brettin T."/>
            <person name="Detter J.C."/>
            <person name="Han C."/>
            <person name="Lapidus A."/>
            <person name="Copeland A."/>
            <person name="Glavina Del Rio T."/>
            <person name="Nolan M."/>
            <person name="Chen F."/>
            <person name="Lucas S."/>
            <person name="Tice H."/>
            <person name="Cheng J.F."/>
            <person name="Bruce D."/>
            <person name="Goodwin L."/>
            <person name="Pitluck S."/>
            <person name="Pati A."/>
            <person name="Mavromatis K."/>
            <person name="Chen A."/>
            <person name="Palaniappan K."/>
            <person name="D'haeseleer P."/>
            <person name="Chain P."/>
            <person name="Bristow J."/>
            <person name="Eisen J.A."/>
            <person name="Markowitz V."/>
            <person name="Hugenholtz P."/>
            <person name="Goker M."/>
            <person name="Pukall R."/>
            <person name="Klenk H.P."/>
            <person name="Kyrpides N.C."/>
        </authorList>
    </citation>
    <scope>NUCLEOTIDE SEQUENCE [LARGE SCALE GENOMIC DNA]</scope>
    <source>
        <strain evidence="2">ATCC 51767 / DSM 10542 / NCFB 3025 / ST-74</strain>
    </source>
</reference>
<proteinExistence type="predicted"/>
<name>D1BC81_SANKS</name>